<reference evidence="12" key="2">
    <citation type="submission" date="2020-09" db="EMBL/GenBank/DDBJ databases">
        <authorList>
            <person name="Sun Q."/>
            <person name="Zhou Y."/>
        </authorList>
    </citation>
    <scope>NUCLEOTIDE SEQUENCE</scope>
    <source>
        <strain evidence="12">CGMCC 1.15371</strain>
    </source>
</reference>
<reference evidence="12" key="1">
    <citation type="journal article" date="2014" name="Int. J. Syst. Evol. Microbiol.">
        <title>Complete genome sequence of Corynebacterium casei LMG S-19264T (=DSM 44701T), isolated from a smear-ripened cheese.</title>
        <authorList>
            <consortium name="US DOE Joint Genome Institute (JGI-PGF)"/>
            <person name="Walter F."/>
            <person name="Albersmeier A."/>
            <person name="Kalinowski J."/>
            <person name="Ruckert C."/>
        </authorList>
    </citation>
    <scope>NUCLEOTIDE SEQUENCE</scope>
    <source>
        <strain evidence="12">CGMCC 1.15371</strain>
    </source>
</reference>
<feature type="domain" description="Protein translocase subunit SecDF P1" evidence="11">
    <location>
        <begin position="64"/>
        <end position="120"/>
    </location>
</feature>
<keyword evidence="6 9" id="KW-1133">Transmembrane helix</keyword>
<protein>
    <recommendedName>
        <fullName evidence="9">Protein translocase subunit SecD</fullName>
    </recommendedName>
</protein>
<dbReference type="Proteomes" id="UP000628775">
    <property type="component" value="Unassembled WGS sequence"/>
</dbReference>
<evidence type="ECO:0000259" key="11">
    <source>
        <dbReference type="Pfam" id="PF21760"/>
    </source>
</evidence>
<dbReference type="InterPro" id="IPR005791">
    <property type="entry name" value="SecD"/>
</dbReference>
<keyword evidence="7 9" id="KW-0811">Translocation</keyword>
<keyword evidence="5 9" id="KW-0653">Protein transport</keyword>
<keyword evidence="8 9" id="KW-0472">Membrane</keyword>
<keyword evidence="2 9" id="KW-0813">Transport</keyword>
<evidence type="ECO:0000256" key="9">
    <source>
        <dbReference type="HAMAP-Rule" id="MF_01463"/>
    </source>
</evidence>
<dbReference type="GO" id="GO:0006605">
    <property type="term" value="P:protein targeting"/>
    <property type="evidence" value="ECO:0007669"/>
    <property type="project" value="UniProtKB-UniRule"/>
</dbReference>
<feature type="domain" description="Protein export membrane protein SecD/SecF C-terminal" evidence="10">
    <location>
        <begin position="240"/>
        <end position="410"/>
    </location>
</feature>
<dbReference type="InterPro" id="IPR055344">
    <property type="entry name" value="SecD_SecF_C_bact"/>
</dbReference>
<comment type="subcellular location">
    <subcellularLocation>
        <location evidence="1 9">Cell membrane</location>
        <topology evidence="1 9">Multi-pass membrane protein</topology>
    </subcellularLocation>
</comment>
<proteinExistence type="inferred from homology"/>
<dbReference type="InterPro" id="IPR022813">
    <property type="entry name" value="SecD/SecF_arch_bac"/>
</dbReference>
<evidence type="ECO:0000256" key="5">
    <source>
        <dbReference type="ARBA" id="ARBA00022927"/>
    </source>
</evidence>
<name>A0A8J2YHG0_9BACL</name>
<keyword evidence="13" id="KW-1185">Reference proteome</keyword>
<dbReference type="PANTHER" id="PTHR30081">
    <property type="entry name" value="PROTEIN-EXPORT MEMBRANE PROTEIN SEC"/>
    <property type="match status" value="1"/>
</dbReference>
<dbReference type="Gene3D" id="1.20.1640.10">
    <property type="entry name" value="Multidrug efflux transporter AcrB transmembrane domain"/>
    <property type="match status" value="1"/>
</dbReference>
<dbReference type="GO" id="GO:0005886">
    <property type="term" value="C:plasma membrane"/>
    <property type="evidence" value="ECO:0007669"/>
    <property type="project" value="UniProtKB-SubCell"/>
</dbReference>
<comment type="caution">
    <text evidence="9">Lacks conserved residue(s) required for the propagation of feature annotation.</text>
</comment>
<evidence type="ECO:0000256" key="8">
    <source>
        <dbReference type="ARBA" id="ARBA00023136"/>
    </source>
</evidence>
<evidence type="ECO:0000256" key="2">
    <source>
        <dbReference type="ARBA" id="ARBA00022448"/>
    </source>
</evidence>
<feature type="transmembrane region" description="Helical" evidence="9">
    <location>
        <begin position="384"/>
        <end position="408"/>
    </location>
</feature>
<evidence type="ECO:0000256" key="6">
    <source>
        <dbReference type="ARBA" id="ARBA00022989"/>
    </source>
</evidence>
<dbReference type="Pfam" id="PF02355">
    <property type="entry name" value="SecD_SecF_C"/>
    <property type="match status" value="1"/>
</dbReference>
<evidence type="ECO:0000313" key="13">
    <source>
        <dbReference type="Proteomes" id="UP000628775"/>
    </source>
</evidence>
<comment type="similarity">
    <text evidence="9">Belongs to the SecD/SecF family. SecD subfamily.</text>
</comment>
<dbReference type="Gene3D" id="3.30.70.3220">
    <property type="match status" value="1"/>
</dbReference>
<evidence type="ECO:0000313" key="12">
    <source>
        <dbReference type="EMBL" id="GGE42882.1"/>
    </source>
</evidence>
<dbReference type="FunFam" id="1.20.1640.10:FF:000004">
    <property type="entry name" value="Protein translocase subunit SecD"/>
    <property type="match status" value="1"/>
</dbReference>
<dbReference type="InterPro" id="IPR048631">
    <property type="entry name" value="SecD_1st"/>
</dbReference>
<feature type="transmembrane region" description="Helical" evidence="9">
    <location>
        <begin position="311"/>
        <end position="335"/>
    </location>
</feature>
<keyword evidence="3 9" id="KW-1003">Cell membrane</keyword>
<comment type="subunit">
    <text evidence="9">Forms a complex with SecF. Part of the essential Sec protein translocation apparatus which comprises SecA, SecYEG and auxiliary proteins SecDF. Other proteins may also be involved.</text>
</comment>
<gene>
    <name evidence="9" type="primary">secD</name>
    <name evidence="12" type="ORF">GCM10011391_22110</name>
</gene>
<dbReference type="SUPFAM" id="SSF82866">
    <property type="entry name" value="Multidrug efflux transporter AcrB transmembrane domain"/>
    <property type="match status" value="1"/>
</dbReference>
<dbReference type="NCBIfam" id="TIGR00916">
    <property type="entry name" value="2A0604s01"/>
    <property type="match status" value="1"/>
</dbReference>
<sequence length="434" mass="47009">MVKKGRIVSFFVIVVILAGLIAATAKPLIHNIKLGLDLQGGFEVLYQVSPINKGDKVTSDTLHDAVSAINRRINTLGVSEPNVTIEGKNHIRVQLAGVKDQKKARELLSTTAKLSFRDVDNKKMLDGSDLKPGSAKVGFDQTNQPMITMQLKDADKFAKVTKTIAAKGDPDNKLVIWLDWHKGLTYNDEITKSKPDPEFISAPAVQKEIDSKDVQITGNFSIDEANNLRDLLNAGALPVNMKEIYSNSVGAQFGQDAMKDTLTAGAIGIAAIFLFMLLFYRFGGFIAVVSLCVYLWLVIAVFVGLEAVLTLPGIAALILGVGMAVDANIITLERIKDELRSGKSVLSAYRAGNKRSFGTILDANLTTLIAAAVMFIYGNSSVKGFAVMLIVSIVITFITSVFGSRLFLSLWVKSRALDKKPGVFGVKKGDIDEL</sequence>
<dbReference type="HAMAP" id="MF_01463_B">
    <property type="entry name" value="SecD_B"/>
    <property type="match status" value="1"/>
</dbReference>
<organism evidence="12 13">
    <name type="scientific">Pullulanibacillus camelliae</name>
    <dbReference type="NCBI Taxonomy" id="1707096"/>
    <lineage>
        <taxon>Bacteria</taxon>
        <taxon>Bacillati</taxon>
        <taxon>Bacillota</taxon>
        <taxon>Bacilli</taxon>
        <taxon>Bacillales</taxon>
        <taxon>Sporolactobacillaceae</taxon>
        <taxon>Pullulanibacillus</taxon>
    </lineage>
</organism>
<dbReference type="GO" id="GO:0043952">
    <property type="term" value="P:protein transport by the Sec complex"/>
    <property type="evidence" value="ECO:0007669"/>
    <property type="project" value="UniProtKB-UniRule"/>
</dbReference>
<keyword evidence="4 9" id="KW-0812">Transmembrane</keyword>
<dbReference type="GO" id="GO:0015450">
    <property type="term" value="F:protein-transporting ATPase activity"/>
    <property type="evidence" value="ECO:0007669"/>
    <property type="project" value="InterPro"/>
</dbReference>
<accession>A0A8J2YHG0</accession>
<dbReference type="NCBIfam" id="TIGR01129">
    <property type="entry name" value="secD"/>
    <property type="match status" value="1"/>
</dbReference>
<feature type="transmembrane region" description="Helical" evidence="9">
    <location>
        <begin position="262"/>
        <end position="280"/>
    </location>
</feature>
<dbReference type="EMBL" id="BMIR01000009">
    <property type="protein sequence ID" value="GGE42882.1"/>
    <property type="molecule type" value="Genomic_DNA"/>
</dbReference>
<comment type="function">
    <text evidence="9">Part of the Sec protein translocase complex. Interacts with the SecYEG preprotein conducting channel. SecDF uses the proton motive force (PMF) to complete protein translocation after the ATP-dependent function of SecA.</text>
</comment>
<feature type="transmembrane region" description="Helical" evidence="9">
    <location>
        <begin position="356"/>
        <end position="378"/>
    </location>
</feature>
<dbReference type="InterPro" id="IPR048634">
    <property type="entry name" value="SecD_SecF_C"/>
</dbReference>
<evidence type="ECO:0000256" key="7">
    <source>
        <dbReference type="ARBA" id="ARBA00023010"/>
    </source>
</evidence>
<dbReference type="GO" id="GO:0065002">
    <property type="term" value="P:intracellular protein transmembrane transport"/>
    <property type="evidence" value="ECO:0007669"/>
    <property type="project" value="UniProtKB-UniRule"/>
</dbReference>
<dbReference type="AlphaFoldDB" id="A0A8J2YHG0"/>
<evidence type="ECO:0000256" key="1">
    <source>
        <dbReference type="ARBA" id="ARBA00004651"/>
    </source>
</evidence>
<dbReference type="PANTHER" id="PTHR30081:SF1">
    <property type="entry name" value="PROTEIN TRANSLOCASE SUBUNIT SECD"/>
    <property type="match status" value="1"/>
</dbReference>
<comment type="caution">
    <text evidence="12">The sequence shown here is derived from an EMBL/GenBank/DDBJ whole genome shotgun (WGS) entry which is preliminary data.</text>
</comment>
<evidence type="ECO:0000256" key="3">
    <source>
        <dbReference type="ARBA" id="ARBA00022475"/>
    </source>
</evidence>
<feature type="transmembrane region" description="Helical" evidence="9">
    <location>
        <begin position="285"/>
        <end position="305"/>
    </location>
</feature>
<evidence type="ECO:0000259" key="10">
    <source>
        <dbReference type="Pfam" id="PF02355"/>
    </source>
</evidence>
<dbReference type="Pfam" id="PF21760">
    <property type="entry name" value="SecD_1st"/>
    <property type="match status" value="1"/>
</dbReference>
<evidence type="ECO:0000256" key="4">
    <source>
        <dbReference type="ARBA" id="ARBA00022692"/>
    </source>
</evidence>